<dbReference type="Pfam" id="PF05163">
    <property type="entry name" value="DinB"/>
    <property type="match status" value="1"/>
</dbReference>
<name>A0A2N5CSL9_9CAUL</name>
<dbReference type="EMBL" id="PJRQ01000026">
    <property type="protein sequence ID" value="PLR13868.1"/>
    <property type="molecule type" value="Genomic_DNA"/>
</dbReference>
<dbReference type="PANTHER" id="PTHR37302:SF1">
    <property type="entry name" value="PROTEIN DINB"/>
    <property type="match status" value="1"/>
</dbReference>
<evidence type="ECO:0000313" key="5">
    <source>
        <dbReference type="EMBL" id="PLR13868.1"/>
    </source>
</evidence>
<feature type="binding site" evidence="3">
    <location>
        <position position="48"/>
    </location>
    <ligand>
        <name>a divalent metal cation</name>
        <dbReference type="ChEBI" id="CHEBI:60240"/>
    </ligand>
</feature>
<dbReference type="AlphaFoldDB" id="A0A2N5CSL9"/>
<protein>
    <submittedName>
        <fullName evidence="5">Damage-inducible protein DinB</fullName>
    </submittedName>
</protein>
<dbReference type="Proteomes" id="UP000234483">
    <property type="component" value="Unassembled WGS sequence"/>
</dbReference>
<feature type="binding site" evidence="3">
    <location>
        <position position="133"/>
    </location>
    <ligand>
        <name>a divalent metal cation</name>
        <dbReference type="ChEBI" id="CHEBI:60240"/>
    </ligand>
</feature>
<reference evidence="4 7" key="2">
    <citation type="submission" date="2018-01" db="EMBL/GenBank/DDBJ databases">
        <title>Complete genome sequence of Caulobacter flavus RHGG3.</title>
        <authorList>
            <person name="Yang E."/>
        </authorList>
    </citation>
    <scope>NUCLEOTIDE SEQUENCE [LARGE SCALE GENOMIC DNA]</scope>
    <source>
        <strain evidence="4 7">RHGG3</strain>
    </source>
</reference>
<dbReference type="Proteomes" id="UP000281192">
    <property type="component" value="Chromosome"/>
</dbReference>
<dbReference type="InterPro" id="IPR007837">
    <property type="entry name" value="DinB"/>
</dbReference>
<comment type="similarity">
    <text evidence="1">Belongs to the DinB family.</text>
</comment>
<dbReference type="SUPFAM" id="SSF109854">
    <property type="entry name" value="DinB/YfiT-like putative metalloenzymes"/>
    <property type="match status" value="1"/>
</dbReference>
<feature type="binding site" evidence="3">
    <location>
        <position position="137"/>
    </location>
    <ligand>
        <name>a divalent metal cation</name>
        <dbReference type="ChEBI" id="CHEBI:60240"/>
    </ligand>
</feature>
<keyword evidence="7" id="KW-1185">Reference proteome</keyword>
<dbReference type="OrthoDB" id="9807509at2"/>
<gene>
    <name evidence="4" type="ORF">C1707_04790</name>
    <name evidence="5" type="ORF">CFHF_13565</name>
</gene>
<evidence type="ECO:0000256" key="2">
    <source>
        <dbReference type="ARBA" id="ARBA00022723"/>
    </source>
</evidence>
<dbReference type="InterPro" id="IPR034660">
    <property type="entry name" value="DinB/YfiT-like"/>
</dbReference>
<dbReference type="GO" id="GO:0046872">
    <property type="term" value="F:metal ion binding"/>
    <property type="evidence" value="ECO:0007669"/>
    <property type="project" value="UniProtKB-KW"/>
</dbReference>
<evidence type="ECO:0000313" key="4">
    <source>
        <dbReference type="EMBL" id="AYV45623.1"/>
    </source>
</evidence>
<dbReference type="Gene3D" id="1.20.120.450">
    <property type="entry name" value="dinb family like domain"/>
    <property type="match status" value="1"/>
</dbReference>
<dbReference type="RefSeq" id="WP_101713539.1">
    <property type="nucleotide sequence ID" value="NZ_CP026100.1"/>
</dbReference>
<evidence type="ECO:0000313" key="7">
    <source>
        <dbReference type="Proteomes" id="UP000281192"/>
    </source>
</evidence>
<sequence>MRDLFSLMAGYNAWANARLLDACEVLPAGGFTAERGGFFGSIAGTLNHLLVTDRIWTARLRGTPLPPYGLDSVLFTDLSELRAARVAEDAVLVDYVAGLTDEACAAQFRWTRKADGVEVVGPLWKTLAHLFNHQTHHRGQAHDLIGQAGVPTPSLDLPVYQREAGA</sequence>
<reference evidence="5 6" key="1">
    <citation type="submission" date="2017-12" db="EMBL/GenBank/DDBJ databases">
        <title>The genome sequence of Caulobacter flavus CGMCC1 15093.</title>
        <authorList>
            <person name="Gao J."/>
            <person name="Mao X."/>
            <person name="Sun J."/>
        </authorList>
    </citation>
    <scope>NUCLEOTIDE SEQUENCE [LARGE SCALE GENOMIC DNA]</scope>
    <source>
        <strain evidence="5 6">CGMCC1 15093</strain>
    </source>
</reference>
<organism evidence="5 6">
    <name type="scientific">Caulobacter flavus</name>
    <dbReference type="NCBI Taxonomy" id="1679497"/>
    <lineage>
        <taxon>Bacteria</taxon>
        <taxon>Pseudomonadati</taxon>
        <taxon>Pseudomonadota</taxon>
        <taxon>Alphaproteobacteria</taxon>
        <taxon>Caulobacterales</taxon>
        <taxon>Caulobacteraceae</taxon>
        <taxon>Caulobacter</taxon>
    </lineage>
</organism>
<dbReference type="EMBL" id="CP026100">
    <property type="protein sequence ID" value="AYV45623.1"/>
    <property type="molecule type" value="Genomic_DNA"/>
</dbReference>
<evidence type="ECO:0000256" key="1">
    <source>
        <dbReference type="ARBA" id="ARBA00008635"/>
    </source>
</evidence>
<keyword evidence="2 3" id="KW-0479">Metal-binding</keyword>
<proteinExistence type="inferred from homology"/>
<accession>A0A2N5CSL9</accession>
<dbReference type="PANTHER" id="PTHR37302">
    <property type="entry name" value="SLR1116 PROTEIN"/>
    <property type="match status" value="1"/>
</dbReference>
<dbReference type="KEGG" id="cfh:C1707_04790"/>
<evidence type="ECO:0000313" key="6">
    <source>
        <dbReference type="Proteomes" id="UP000234483"/>
    </source>
</evidence>
<evidence type="ECO:0000256" key="3">
    <source>
        <dbReference type="PIRSR" id="PIRSR607837-1"/>
    </source>
</evidence>